<dbReference type="PANTHER" id="PTHR39767">
    <property type="entry name" value="CALCIUM/CALMODULIN-BINDING MEMBRANE PROTEIN PCM4-RELATED"/>
    <property type="match status" value="1"/>
</dbReference>
<dbReference type="OrthoDB" id="302424at2759"/>
<keyword evidence="1" id="KW-0732">Signal</keyword>
<dbReference type="EMBL" id="CAJJDN010000001">
    <property type="protein sequence ID" value="CAD8045461.1"/>
    <property type="molecule type" value="Genomic_DNA"/>
</dbReference>
<name>A0A8S1JTA1_9CILI</name>
<gene>
    <name evidence="2" type="ORF">PSON_ATCC_30995.1.T0010058</name>
</gene>
<keyword evidence="3" id="KW-1185">Reference proteome</keyword>
<evidence type="ECO:0000313" key="2">
    <source>
        <dbReference type="EMBL" id="CAD8045461.1"/>
    </source>
</evidence>
<proteinExistence type="predicted"/>
<reference evidence="2" key="1">
    <citation type="submission" date="2021-01" db="EMBL/GenBank/DDBJ databases">
        <authorList>
            <consortium name="Genoscope - CEA"/>
            <person name="William W."/>
        </authorList>
    </citation>
    <scope>NUCLEOTIDE SEQUENCE</scope>
</reference>
<comment type="caution">
    <text evidence="2">The sequence shown here is derived from an EMBL/GenBank/DDBJ whole genome shotgun (WGS) entry which is preliminary data.</text>
</comment>
<dbReference type="AlphaFoldDB" id="A0A8S1JTA1"/>
<dbReference type="PANTHER" id="PTHR39767:SF2">
    <property type="entry name" value="CHROMOSOME UNDETERMINED SCAFFOLD_1, WHOLE GENOME SHOTGUN SEQUENCE"/>
    <property type="match status" value="1"/>
</dbReference>
<organism evidence="2 3">
    <name type="scientific">Paramecium sonneborni</name>
    <dbReference type="NCBI Taxonomy" id="65129"/>
    <lineage>
        <taxon>Eukaryota</taxon>
        <taxon>Sar</taxon>
        <taxon>Alveolata</taxon>
        <taxon>Ciliophora</taxon>
        <taxon>Intramacronucleata</taxon>
        <taxon>Oligohymenophorea</taxon>
        <taxon>Peniculida</taxon>
        <taxon>Parameciidae</taxon>
        <taxon>Paramecium</taxon>
    </lineage>
</organism>
<protein>
    <submittedName>
        <fullName evidence="2">Uncharacterized protein</fullName>
    </submittedName>
</protein>
<feature type="signal peptide" evidence="1">
    <location>
        <begin position="1"/>
        <end position="16"/>
    </location>
</feature>
<sequence>MIFLILFLGVCYEVIGNEVLFASSFTTNDFTTNEGWVFYSRRHTDSGISAFENQNYIGLNTLSGAQFQGDGLIKFFYELPPHYAVRIKGTLLFKITWFFEYNEGQIIVDGKVSMLKTIIKYKQQLIPEQIHLKSDFDILEYHYTTTIVIQVYFGSSYLNDDSTLGFRDFQLFILKCPNGCESCDNEFVCNDWKLQYRSLQKIQFMQYDTEGWSMSSKFDNLDKNSYISIERCQNQNIDMMFFGLGKLNQQITKMIELPLHYKVKISYLQLLYDILYRYNYNWMIEVDGSIIMTKNFQQKLKPPHICNYVYDPLESSGDLISNINFDLSHQKQFLNFATYPTDYIFSDQTVKWAIRDFEIYIKKCHNSCIYGCRGPSAQDCQDDILYKLFQFYSTFTETTFIYTDGWQMIKPNQLTSKRCMESIVSTNTNFFQGNNYFQKVYYLTQTHTQISISFTFYQIDKFTGEKLFILVDDIEVKQVSLLALTNFDGLPLCSVDDDYDTRIIVNITNIAHSQNTLIVQIYTNQISTATGFWGIRNFALTLDKKLYSSEFTNLNLINDDWKDWVFTPLSFDLSLCSAKTLFGGTSSLDQTSSLRKIIKNIPEHQKIHIYFKIFIKAPADQLIQLTFYIDGLQVFNKYLKTQTMLFCDASTNSNFYTIEEIYPHLNSQVFLQIITANSENIAYTWGIRDFKLNYYSRYIYSG</sequence>
<evidence type="ECO:0000313" key="3">
    <source>
        <dbReference type="Proteomes" id="UP000692954"/>
    </source>
</evidence>
<evidence type="ECO:0000256" key="1">
    <source>
        <dbReference type="SAM" id="SignalP"/>
    </source>
</evidence>
<feature type="chain" id="PRO_5035898485" evidence="1">
    <location>
        <begin position="17"/>
        <end position="702"/>
    </location>
</feature>
<accession>A0A8S1JTA1</accession>
<dbReference type="Proteomes" id="UP000692954">
    <property type="component" value="Unassembled WGS sequence"/>
</dbReference>